<protein>
    <submittedName>
        <fullName evidence="1">Uncharacterized protein</fullName>
    </submittedName>
</protein>
<evidence type="ECO:0000313" key="1">
    <source>
        <dbReference type="EMBL" id="KAJ7022240.1"/>
    </source>
</evidence>
<accession>A0AAD6S9M0</accession>
<gene>
    <name evidence="1" type="ORF">C8F04DRAFT_1194650</name>
</gene>
<dbReference type="AlphaFoldDB" id="A0AAD6S9M0"/>
<proteinExistence type="predicted"/>
<name>A0AAD6S9M0_9AGAR</name>
<reference evidence="1" key="1">
    <citation type="submission" date="2023-03" db="EMBL/GenBank/DDBJ databases">
        <title>Massive genome expansion in bonnet fungi (Mycena s.s.) driven by repeated elements and novel gene families across ecological guilds.</title>
        <authorList>
            <consortium name="Lawrence Berkeley National Laboratory"/>
            <person name="Harder C.B."/>
            <person name="Miyauchi S."/>
            <person name="Viragh M."/>
            <person name="Kuo A."/>
            <person name="Thoen E."/>
            <person name="Andreopoulos B."/>
            <person name="Lu D."/>
            <person name="Skrede I."/>
            <person name="Drula E."/>
            <person name="Henrissat B."/>
            <person name="Morin E."/>
            <person name="Kohler A."/>
            <person name="Barry K."/>
            <person name="LaButti K."/>
            <person name="Morin E."/>
            <person name="Salamov A."/>
            <person name="Lipzen A."/>
            <person name="Mereny Z."/>
            <person name="Hegedus B."/>
            <person name="Baldrian P."/>
            <person name="Stursova M."/>
            <person name="Weitz H."/>
            <person name="Taylor A."/>
            <person name="Grigoriev I.V."/>
            <person name="Nagy L.G."/>
            <person name="Martin F."/>
            <person name="Kauserud H."/>
        </authorList>
    </citation>
    <scope>NUCLEOTIDE SEQUENCE</scope>
    <source>
        <strain evidence="1">CBHHK200</strain>
    </source>
</reference>
<keyword evidence="2" id="KW-1185">Reference proteome</keyword>
<evidence type="ECO:0000313" key="2">
    <source>
        <dbReference type="Proteomes" id="UP001218188"/>
    </source>
</evidence>
<organism evidence="1 2">
    <name type="scientific">Mycena alexandri</name>
    <dbReference type="NCBI Taxonomy" id="1745969"/>
    <lineage>
        <taxon>Eukaryota</taxon>
        <taxon>Fungi</taxon>
        <taxon>Dikarya</taxon>
        <taxon>Basidiomycota</taxon>
        <taxon>Agaricomycotina</taxon>
        <taxon>Agaricomycetes</taxon>
        <taxon>Agaricomycetidae</taxon>
        <taxon>Agaricales</taxon>
        <taxon>Marasmiineae</taxon>
        <taxon>Mycenaceae</taxon>
        <taxon>Mycena</taxon>
    </lineage>
</organism>
<comment type="caution">
    <text evidence="1">The sequence shown here is derived from an EMBL/GenBank/DDBJ whole genome shotgun (WGS) entry which is preliminary data.</text>
</comment>
<dbReference type="Proteomes" id="UP001218188">
    <property type="component" value="Unassembled WGS sequence"/>
</dbReference>
<dbReference type="EMBL" id="JARJCM010000213">
    <property type="protein sequence ID" value="KAJ7022240.1"/>
    <property type="molecule type" value="Genomic_DNA"/>
</dbReference>
<sequence>MKKAIFFDVVYKVQGTVLHGVQGTLALVWGTGYCCEWCIGYISFLDTTTSCPKKEITGGGTRLPGRLGYPHTNIIPAGVPTYPYGRGTSLPVRLGYPHTNIKPAGVPAYPYGWGTRIQILYRHPHTTSYVR</sequence>